<evidence type="ECO:0000259" key="7">
    <source>
        <dbReference type="PROSITE" id="PS50113"/>
    </source>
</evidence>
<dbReference type="SMART" id="SM00091">
    <property type="entry name" value="PAS"/>
    <property type="match status" value="1"/>
</dbReference>
<dbReference type="InterPro" id="IPR001610">
    <property type="entry name" value="PAC"/>
</dbReference>
<dbReference type="NCBIfam" id="TIGR00229">
    <property type="entry name" value="sensory_box"/>
    <property type="match status" value="1"/>
</dbReference>
<protein>
    <recommendedName>
        <fullName evidence="2">histidine kinase</fullName>
        <ecNumber evidence="2">2.7.13.3</ecNumber>
    </recommendedName>
</protein>
<dbReference type="SUPFAM" id="SSF55781">
    <property type="entry name" value="GAF domain-like"/>
    <property type="match status" value="1"/>
</dbReference>
<dbReference type="InterPro" id="IPR035965">
    <property type="entry name" value="PAS-like_dom_sf"/>
</dbReference>
<name>A0A7Z2NTF8_9SPHN</name>
<dbReference type="SMART" id="SM00086">
    <property type="entry name" value="PAC"/>
    <property type="match status" value="1"/>
</dbReference>
<sequence>MSVNQASLETSVISPSDEASCSLDIVRSHLAIVGAREGVWDWDLQTGAAWCSEQWAQVLGYRQDEIPDTAVAWAELCHPDDIRGVQAALTAHFKGEQPYYDSEHRLRTRSGDWIWVQARGQVLRRSPEGRALRCVGTFSDISLRKGSEFSARFLLALNDRLKLIGDPLGMIDAAAAALGRHLGVSRVGFAEIDIASNQFAIDREWRDGDVSPMTGRWPLGRFGGVFLDALSNGRTITVEDVQDDARTRQGGWPRPMPGCRCAPLSTCRWCATGS</sequence>
<evidence type="ECO:0000256" key="4">
    <source>
        <dbReference type="ARBA" id="ARBA00022679"/>
    </source>
</evidence>
<evidence type="ECO:0000256" key="2">
    <source>
        <dbReference type="ARBA" id="ARBA00012438"/>
    </source>
</evidence>
<dbReference type="Gene3D" id="3.30.450.20">
    <property type="entry name" value="PAS domain"/>
    <property type="match status" value="1"/>
</dbReference>
<dbReference type="Proteomes" id="UP000464468">
    <property type="component" value="Chromosome"/>
</dbReference>
<dbReference type="PANTHER" id="PTHR43304">
    <property type="entry name" value="PHYTOCHROME-LIKE PROTEIN CPH1"/>
    <property type="match status" value="1"/>
</dbReference>
<keyword evidence="3" id="KW-0597">Phosphoprotein</keyword>
<dbReference type="InterPro" id="IPR000014">
    <property type="entry name" value="PAS"/>
</dbReference>
<accession>A0A7Z2NTF8</accession>
<evidence type="ECO:0000256" key="5">
    <source>
        <dbReference type="ARBA" id="ARBA00022777"/>
    </source>
</evidence>
<keyword evidence="9" id="KW-1185">Reference proteome</keyword>
<keyword evidence="5" id="KW-0418">Kinase</keyword>
<gene>
    <name evidence="8" type="ORF">GVO57_00075</name>
</gene>
<dbReference type="KEGG" id="schy:GVO57_00075"/>
<comment type="catalytic activity">
    <reaction evidence="1">
        <text>ATP + protein L-histidine = ADP + protein N-phospho-L-histidine.</text>
        <dbReference type="EC" id="2.7.13.3"/>
    </reaction>
</comment>
<dbReference type="InterPro" id="IPR052162">
    <property type="entry name" value="Sensor_kinase/Photoreceptor"/>
</dbReference>
<feature type="domain" description="PAS" evidence="6">
    <location>
        <begin position="52"/>
        <end position="96"/>
    </location>
</feature>
<dbReference type="PANTHER" id="PTHR43304:SF1">
    <property type="entry name" value="PAC DOMAIN-CONTAINING PROTEIN"/>
    <property type="match status" value="1"/>
</dbReference>
<dbReference type="PROSITE" id="PS50113">
    <property type="entry name" value="PAC"/>
    <property type="match status" value="1"/>
</dbReference>
<evidence type="ECO:0000259" key="6">
    <source>
        <dbReference type="PROSITE" id="PS50112"/>
    </source>
</evidence>
<proteinExistence type="predicted"/>
<evidence type="ECO:0000256" key="1">
    <source>
        <dbReference type="ARBA" id="ARBA00000085"/>
    </source>
</evidence>
<dbReference type="CDD" id="cd00130">
    <property type="entry name" value="PAS"/>
    <property type="match status" value="1"/>
</dbReference>
<organism evidence="8 9">
    <name type="scientific">Sphingomonas changnyeongensis</name>
    <dbReference type="NCBI Taxonomy" id="2698679"/>
    <lineage>
        <taxon>Bacteria</taxon>
        <taxon>Pseudomonadati</taxon>
        <taxon>Pseudomonadota</taxon>
        <taxon>Alphaproteobacteria</taxon>
        <taxon>Sphingomonadales</taxon>
        <taxon>Sphingomonadaceae</taxon>
        <taxon>Sphingomonas</taxon>
    </lineage>
</organism>
<dbReference type="EC" id="2.7.13.3" evidence="2"/>
<dbReference type="RefSeq" id="WP_160590822.1">
    <property type="nucleotide sequence ID" value="NZ_CP047895.1"/>
</dbReference>
<dbReference type="GO" id="GO:0004673">
    <property type="term" value="F:protein histidine kinase activity"/>
    <property type="evidence" value="ECO:0007669"/>
    <property type="project" value="UniProtKB-EC"/>
</dbReference>
<feature type="domain" description="PAC" evidence="7">
    <location>
        <begin position="100"/>
        <end position="153"/>
    </location>
</feature>
<dbReference type="Pfam" id="PF08447">
    <property type="entry name" value="PAS_3"/>
    <property type="match status" value="1"/>
</dbReference>
<dbReference type="PROSITE" id="PS50112">
    <property type="entry name" value="PAS"/>
    <property type="match status" value="1"/>
</dbReference>
<evidence type="ECO:0000313" key="9">
    <source>
        <dbReference type="Proteomes" id="UP000464468"/>
    </source>
</evidence>
<keyword evidence="4" id="KW-0808">Transferase</keyword>
<dbReference type="EMBL" id="CP047895">
    <property type="protein sequence ID" value="QHL89513.1"/>
    <property type="molecule type" value="Genomic_DNA"/>
</dbReference>
<evidence type="ECO:0000313" key="8">
    <source>
        <dbReference type="EMBL" id="QHL89513.1"/>
    </source>
</evidence>
<dbReference type="AlphaFoldDB" id="A0A7Z2NTF8"/>
<dbReference type="InterPro" id="IPR000700">
    <property type="entry name" value="PAS-assoc_C"/>
</dbReference>
<evidence type="ECO:0000256" key="3">
    <source>
        <dbReference type="ARBA" id="ARBA00022553"/>
    </source>
</evidence>
<dbReference type="SUPFAM" id="SSF55785">
    <property type="entry name" value="PYP-like sensor domain (PAS domain)"/>
    <property type="match status" value="1"/>
</dbReference>
<reference evidence="8 9" key="1">
    <citation type="submission" date="2020-01" db="EMBL/GenBank/DDBJ databases">
        <title>Sphingomonas sp. C33 whole genome sequece.</title>
        <authorList>
            <person name="Park C."/>
        </authorList>
    </citation>
    <scope>NUCLEOTIDE SEQUENCE [LARGE SCALE GENOMIC DNA]</scope>
    <source>
        <strain evidence="8 9">C33</strain>
    </source>
</reference>
<dbReference type="InterPro" id="IPR013655">
    <property type="entry name" value="PAS_fold_3"/>
</dbReference>